<feature type="compositionally biased region" description="Low complexity" evidence="1">
    <location>
        <begin position="93"/>
        <end position="109"/>
    </location>
</feature>
<evidence type="ECO:0000256" key="1">
    <source>
        <dbReference type="SAM" id="MobiDB-lite"/>
    </source>
</evidence>
<gene>
    <name evidence="2" type="ORF">Ae201684_013051</name>
</gene>
<feature type="region of interest" description="Disordered" evidence="1">
    <location>
        <begin position="78"/>
        <end position="112"/>
    </location>
</feature>
<evidence type="ECO:0000313" key="2">
    <source>
        <dbReference type="EMBL" id="KAF0729305.1"/>
    </source>
</evidence>
<sequence>MMTAKMPTTTTATMMPLGRPYRGQCKYKGGRCPNERTIKYTGEPHTLCEAHRLHHNKIQCKSDTKMRQLKRLMAERQSKSMALLPPRPRKTKPAATAPAATTATTAATTSQPSLDFSPEEVFIFMDMMGFIQSPCEKWEDTSVVSTDVLHLLTV</sequence>
<comment type="caution">
    <text evidence="2">The sequence shown here is derived from an EMBL/GenBank/DDBJ whole genome shotgun (WGS) entry which is preliminary data.</text>
</comment>
<dbReference type="Proteomes" id="UP000481153">
    <property type="component" value="Unassembled WGS sequence"/>
</dbReference>
<dbReference type="VEuPathDB" id="FungiDB:AeMF1_018381"/>
<keyword evidence="3" id="KW-1185">Reference proteome</keyword>
<evidence type="ECO:0000313" key="3">
    <source>
        <dbReference type="Proteomes" id="UP000481153"/>
    </source>
</evidence>
<dbReference type="AlphaFoldDB" id="A0A6G0WPH6"/>
<accession>A0A6G0WPH6</accession>
<dbReference type="EMBL" id="VJMJ01000166">
    <property type="protein sequence ID" value="KAF0729305.1"/>
    <property type="molecule type" value="Genomic_DNA"/>
</dbReference>
<name>A0A6G0WPH6_9STRA</name>
<organism evidence="2 3">
    <name type="scientific">Aphanomyces euteiches</name>
    <dbReference type="NCBI Taxonomy" id="100861"/>
    <lineage>
        <taxon>Eukaryota</taxon>
        <taxon>Sar</taxon>
        <taxon>Stramenopiles</taxon>
        <taxon>Oomycota</taxon>
        <taxon>Saprolegniomycetes</taxon>
        <taxon>Saprolegniales</taxon>
        <taxon>Verrucalvaceae</taxon>
        <taxon>Aphanomyces</taxon>
    </lineage>
</organism>
<protein>
    <submittedName>
        <fullName evidence="2">Uncharacterized protein</fullName>
    </submittedName>
</protein>
<proteinExistence type="predicted"/>
<reference evidence="2 3" key="1">
    <citation type="submission" date="2019-07" db="EMBL/GenBank/DDBJ databases">
        <title>Genomics analysis of Aphanomyces spp. identifies a new class of oomycete effector associated with host adaptation.</title>
        <authorList>
            <person name="Gaulin E."/>
        </authorList>
    </citation>
    <scope>NUCLEOTIDE SEQUENCE [LARGE SCALE GENOMIC DNA]</scope>
    <source>
        <strain evidence="2 3">ATCC 201684</strain>
    </source>
</reference>